<dbReference type="Gene3D" id="3.30.420.40">
    <property type="match status" value="2"/>
</dbReference>
<evidence type="ECO:0000256" key="7">
    <source>
        <dbReference type="ARBA" id="ARBA00074635"/>
    </source>
</evidence>
<dbReference type="GO" id="GO:0005634">
    <property type="term" value="C:nucleus"/>
    <property type="evidence" value="ECO:0007669"/>
    <property type="project" value="UniProtKB-SubCell"/>
</dbReference>
<dbReference type="OrthoDB" id="6220758at2759"/>
<dbReference type="InterPro" id="IPR004000">
    <property type="entry name" value="Actin"/>
</dbReference>
<evidence type="ECO:0000256" key="3">
    <source>
        <dbReference type="ARBA" id="ARBA00005665"/>
    </source>
</evidence>
<dbReference type="Gene3D" id="2.30.36.70">
    <property type="entry name" value="Actin, Chain A, domain 2"/>
    <property type="match status" value="1"/>
</dbReference>
<dbReference type="PANTHER" id="PTHR11937">
    <property type="entry name" value="ACTIN"/>
    <property type="match status" value="1"/>
</dbReference>
<reference evidence="9" key="1">
    <citation type="submission" date="2025-08" db="UniProtKB">
        <authorList>
            <consortium name="RefSeq"/>
        </authorList>
    </citation>
    <scope>IDENTIFICATION</scope>
    <source>
        <strain evidence="9">15085-1641.00</strain>
        <tissue evidence="9">Whole body</tissue>
    </source>
</reference>
<keyword evidence="4" id="KW-0963">Cytoplasm</keyword>
<dbReference type="SUPFAM" id="SSF53067">
    <property type="entry name" value="Actin-like ATPase domain"/>
    <property type="match status" value="2"/>
</dbReference>
<evidence type="ECO:0000313" key="8">
    <source>
        <dbReference type="Proteomes" id="UP000504633"/>
    </source>
</evidence>
<gene>
    <name evidence="9" type="primary">LOC111593465</name>
</gene>
<dbReference type="KEGG" id="dhe:111593465"/>
<dbReference type="FunFam" id="2.30.36.70:FF:000003">
    <property type="entry name" value="Actin-related protein 6"/>
    <property type="match status" value="1"/>
</dbReference>
<evidence type="ECO:0000256" key="2">
    <source>
        <dbReference type="ARBA" id="ARBA00004245"/>
    </source>
</evidence>
<dbReference type="Gene3D" id="3.90.640.10">
    <property type="entry name" value="Actin, Chain A, domain 4"/>
    <property type="match status" value="1"/>
</dbReference>
<dbReference type="FunFam" id="3.30.420.40:FF:000058">
    <property type="entry name" value="Putative actin-related protein 5"/>
    <property type="match status" value="1"/>
</dbReference>
<dbReference type="CDD" id="cd10210">
    <property type="entry name" value="ASKHA_NBD_Arp6"/>
    <property type="match status" value="1"/>
</dbReference>
<dbReference type="RefSeq" id="XP_023161995.2">
    <property type="nucleotide sequence ID" value="XM_023306227.2"/>
</dbReference>
<organism evidence="8 9">
    <name type="scientific">Drosophila hydei</name>
    <name type="common">Fruit fly</name>
    <dbReference type="NCBI Taxonomy" id="7224"/>
    <lineage>
        <taxon>Eukaryota</taxon>
        <taxon>Metazoa</taxon>
        <taxon>Ecdysozoa</taxon>
        <taxon>Arthropoda</taxon>
        <taxon>Hexapoda</taxon>
        <taxon>Insecta</taxon>
        <taxon>Pterygota</taxon>
        <taxon>Neoptera</taxon>
        <taxon>Endopterygota</taxon>
        <taxon>Diptera</taxon>
        <taxon>Brachycera</taxon>
        <taxon>Muscomorpha</taxon>
        <taxon>Ephydroidea</taxon>
        <taxon>Drosophilidae</taxon>
        <taxon>Drosophila</taxon>
    </lineage>
</organism>
<sequence length="426" mass="48676">MLTDNLKFNLCIVDIAKNEKKIKKINKLADMAVVVLDNGAYTAKVGLATQDEPQVVPNCIMKAKSERRRAFVGNQIDECRDTSALFYILAFQRGYLLNWDTQKTVWDYIFSKDGIGCTLEHRNIVITEPQMNFQSVQEAMLEMLFEEYRVAGMYKTTAADLAAFNYVADSEERTTMQTLNCIIIDVGYSFTHIVPFVLGRRVLEAIRRIDVGGKALTNHLKELISYRHLNVMDESHVVNQIKEDVCFVAEDFKDAMTVHQSEKRRKEVAVEYVLPDFTTVKRGYIRVPGHPRVDEDQQQMVPLCNERFTVPELLFNPSDIGITQVGIPEAVADALRACPWQAHRELLLNILIVGGSAQFPGFLPRLKRDLRALVPDDLEVSLICPEDPVRYAWYGGREVATSPNFDEFIYTRDDYEEFGIHGLQHR</sequence>
<keyword evidence="8" id="KW-1185">Reference proteome</keyword>
<dbReference type="SMART" id="SM00268">
    <property type="entry name" value="ACTIN"/>
    <property type="match status" value="1"/>
</dbReference>
<dbReference type="GeneID" id="111593465"/>
<protein>
    <recommendedName>
        <fullName evidence="7">Actin-related protein 6</fullName>
    </recommendedName>
</protein>
<dbReference type="AlphaFoldDB" id="A0A6J1LA55"/>
<dbReference type="CTD" id="32514"/>
<accession>A0A6J1LA55</accession>
<proteinExistence type="inferred from homology"/>
<comment type="similarity">
    <text evidence="3">Belongs to the actin family. ARP6 subfamily.</text>
</comment>
<dbReference type="OMA" id="FFEEYEC"/>
<keyword evidence="6" id="KW-0539">Nucleus</keyword>
<keyword evidence="5" id="KW-0206">Cytoskeleton</keyword>
<name>A0A6J1LA55_DROHY</name>
<evidence type="ECO:0000256" key="5">
    <source>
        <dbReference type="ARBA" id="ARBA00023212"/>
    </source>
</evidence>
<dbReference type="InterPro" id="IPR043129">
    <property type="entry name" value="ATPase_NBD"/>
</dbReference>
<evidence type="ECO:0000256" key="1">
    <source>
        <dbReference type="ARBA" id="ARBA00004123"/>
    </source>
</evidence>
<comment type="subcellular location">
    <subcellularLocation>
        <location evidence="2">Cytoplasm</location>
        <location evidence="2">Cytoskeleton</location>
    </subcellularLocation>
    <subcellularLocation>
        <location evidence="1">Nucleus</location>
    </subcellularLocation>
</comment>
<dbReference type="GO" id="GO:0005856">
    <property type="term" value="C:cytoskeleton"/>
    <property type="evidence" value="ECO:0007669"/>
    <property type="project" value="UniProtKB-SubCell"/>
</dbReference>
<dbReference type="Proteomes" id="UP000504633">
    <property type="component" value="Unplaced"/>
</dbReference>
<evidence type="ECO:0000256" key="6">
    <source>
        <dbReference type="ARBA" id="ARBA00023242"/>
    </source>
</evidence>
<evidence type="ECO:0000313" key="9">
    <source>
        <dbReference type="RefSeq" id="XP_023161995.2"/>
    </source>
</evidence>
<evidence type="ECO:0000256" key="4">
    <source>
        <dbReference type="ARBA" id="ARBA00022490"/>
    </source>
</evidence>
<dbReference type="FunFam" id="3.90.640.10:FF:000014">
    <property type="entry name" value="Putative actin-related protein 6"/>
    <property type="match status" value="1"/>
</dbReference>
<dbReference type="Pfam" id="PF00022">
    <property type="entry name" value="Actin"/>
    <property type="match status" value="1"/>
</dbReference>